<sequence>MLLTAIGQINSTNEYYHNWGAIKVVVMIVVALFGGIWFVWKRDDLEIQKCLLQIKARLSYLFEDFVVAEAKSLINLIDN</sequence>
<dbReference type="AlphaFoldDB" id="X0T9V9"/>
<gene>
    <name evidence="2" type="ORF">S01H1_24048</name>
</gene>
<evidence type="ECO:0000313" key="2">
    <source>
        <dbReference type="EMBL" id="GAF90303.1"/>
    </source>
</evidence>
<name>X0T9V9_9ZZZZ</name>
<keyword evidence="1" id="KW-1133">Transmembrane helix</keyword>
<evidence type="ECO:0000256" key="1">
    <source>
        <dbReference type="SAM" id="Phobius"/>
    </source>
</evidence>
<keyword evidence="1" id="KW-0812">Transmembrane</keyword>
<proteinExistence type="predicted"/>
<dbReference type="EMBL" id="BARS01014127">
    <property type="protein sequence ID" value="GAF90303.1"/>
    <property type="molecule type" value="Genomic_DNA"/>
</dbReference>
<feature type="non-terminal residue" evidence="2">
    <location>
        <position position="79"/>
    </location>
</feature>
<reference evidence="2" key="1">
    <citation type="journal article" date="2014" name="Front. Microbiol.">
        <title>High frequency of phylogenetically diverse reductive dehalogenase-homologous genes in deep subseafloor sedimentary metagenomes.</title>
        <authorList>
            <person name="Kawai M."/>
            <person name="Futagami T."/>
            <person name="Toyoda A."/>
            <person name="Takaki Y."/>
            <person name="Nishi S."/>
            <person name="Hori S."/>
            <person name="Arai W."/>
            <person name="Tsubouchi T."/>
            <person name="Morono Y."/>
            <person name="Uchiyama I."/>
            <person name="Ito T."/>
            <person name="Fujiyama A."/>
            <person name="Inagaki F."/>
            <person name="Takami H."/>
        </authorList>
    </citation>
    <scope>NUCLEOTIDE SEQUENCE</scope>
    <source>
        <strain evidence="2">Expedition CK06-06</strain>
    </source>
</reference>
<organism evidence="2">
    <name type="scientific">marine sediment metagenome</name>
    <dbReference type="NCBI Taxonomy" id="412755"/>
    <lineage>
        <taxon>unclassified sequences</taxon>
        <taxon>metagenomes</taxon>
        <taxon>ecological metagenomes</taxon>
    </lineage>
</organism>
<comment type="caution">
    <text evidence="2">The sequence shown here is derived from an EMBL/GenBank/DDBJ whole genome shotgun (WGS) entry which is preliminary data.</text>
</comment>
<feature type="transmembrane region" description="Helical" evidence="1">
    <location>
        <begin position="20"/>
        <end position="40"/>
    </location>
</feature>
<accession>X0T9V9</accession>
<keyword evidence="1" id="KW-0472">Membrane</keyword>
<protein>
    <submittedName>
        <fullName evidence="2">Uncharacterized protein</fullName>
    </submittedName>
</protein>